<sequence>MHHQAQLIFVFLVDMGFHHAGQAGLKLLASCDPPASASQSAKMTGVSPCTLPQISVFLMPSRSLPMDSPDPRNVKVVQQDLSAGCVCAQKPPVGPGSGRRLLPQGGELRRLHKP</sequence>
<organism evidence="2 3">
    <name type="scientific">Macaca mulatta</name>
    <name type="common">Rhesus macaque</name>
    <dbReference type="NCBI Taxonomy" id="9544"/>
    <lineage>
        <taxon>Eukaryota</taxon>
        <taxon>Metazoa</taxon>
        <taxon>Chordata</taxon>
        <taxon>Craniata</taxon>
        <taxon>Vertebrata</taxon>
        <taxon>Euteleostomi</taxon>
        <taxon>Mammalia</taxon>
        <taxon>Eutheria</taxon>
        <taxon>Euarchontoglires</taxon>
        <taxon>Primates</taxon>
        <taxon>Haplorrhini</taxon>
        <taxon>Catarrhini</taxon>
        <taxon>Cercopithecidae</taxon>
        <taxon>Cercopithecinae</taxon>
        <taxon>Macaca</taxon>
    </lineage>
</organism>
<dbReference type="AlphaFoldDB" id="A0A5F7ZT39"/>
<evidence type="ECO:0000256" key="1">
    <source>
        <dbReference type="SAM" id="MobiDB-lite"/>
    </source>
</evidence>
<dbReference type="PANTHER" id="PTHR12138">
    <property type="entry name" value="PRIMATE-EXPANDED PROTEIN FAMILY"/>
    <property type="match status" value="1"/>
</dbReference>
<evidence type="ECO:0000313" key="2">
    <source>
        <dbReference type="Ensembl" id="ENSMMUP00000067812.1"/>
    </source>
</evidence>
<dbReference type="InParanoid" id="A0A5F7ZT39"/>
<reference evidence="2" key="2">
    <citation type="submission" date="2019-01" db="EMBL/GenBank/DDBJ databases">
        <authorList>
            <person name="Graves T."/>
            <person name="Eichler E.E."/>
            <person name="Wilson R.K."/>
        </authorList>
    </citation>
    <scope>NUCLEOTIDE SEQUENCE [LARGE SCALE GENOMIC DNA]</scope>
    <source>
        <strain evidence="2">17573</strain>
    </source>
</reference>
<reference evidence="3" key="1">
    <citation type="journal article" date="2007" name="Science">
        <title>Evolutionary and biomedical insights from the rhesus macaque genome.</title>
        <authorList>
            <person name="Gibbs R.A."/>
            <person name="Rogers J."/>
            <person name="Katze M.G."/>
            <person name="Bumgarner R."/>
            <person name="Weinstock G.M."/>
            <person name="Mardis E.R."/>
            <person name="Remington K.A."/>
            <person name="Strausberg R.L."/>
            <person name="Venter J.C."/>
            <person name="Wilson R.K."/>
            <person name="Batzer M.A."/>
            <person name="Bustamante C.D."/>
            <person name="Eichler E.E."/>
            <person name="Hahn M.W."/>
            <person name="Hardison R.C."/>
            <person name="Makova K.D."/>
            <person name="Miller W."/>
            <person name="Milosavljevic A."/>
            <person name="Palermo R.E."/>
            <person name="Siepel A."/>
            <person name="Sikela J.M."/>
            <person name="Attaway T."/>
            <person name="Bell S."/>
            <person name="Bernard K.E."/>
            <person name="Buhay C.J."/>
            <person name="Chandrabose M.N."/>
            <person name="Dao M."/>
            <person name="Davis C."/>
            <person name="Delehaunty K.D."/>
            <person name="Ding Y."/>
            <person name="Dinh H.H."/>
            <person name="Dugan-Rocha S."/>
            <person name="Fulton L.A."/>
            <person name="Gabisi R.A."/>
            <person name="Garner T.T."/>
            <person name="Godfrey J."/>
            <person name="Hawes A.C."/>
            <person name="Hernandez J."/>
            <person name="Hines S."/>
            <person name="Holder M."/>
            <person name="Hume J."/>
            <person name="Jhangiani S.N."/>
            <person name="Joshi V."/>
            <person name="Khan Z.M."/>
            <person name="Kirkness E.F."/>
            <person name="Cree A."/>
            <person name="Fowler R.G."/>
            <person name="Lee S."/>
            <person name="Lewis L.R."/>
            <person name="Li Z."/>
            <person name="Liu Y.-S."/>
            <person name="Moore S.M."/>
            <person name="Muzny D."/>
            <person name="Nazareth L.V."/>
            <person name="Ngo D.N."/>
            <person name="Okwuonu G.O."/>
            <person name="Pai G."/>
            <person name="Parker D."/>
            <person name="Paul H.A."/>
            <person name="Pfannkoch C."/>
            <person name="Pohl C.S."/>
            <person name="Rogers Y.-H.C."/>
            <person name="Ruiz S.J."/>
            <person name="Sabo A."/>
            <person name="Santibanez J."/>
            <person name="Schneider B.W."/>
            <person name="Smith S.M."/>
            <person name="Sodergren E."/>
            <person name="Svatek A.F."/>
            <person name="Utterback T.R."/>
            <person name="Vattathil S."/>
            <person name="Warren W."/>
            <person name="White C.S."/>
            <person name="Chinwalla A.T."/>
            <person name="Feng Y."/>
            <person name="Halpern A.L."/>
            <person name="Hillier L.W."/>
            <person name="Huang X."/>
            <person name="Minx P."/>
            <person name="Nelson J.O."/>
            <person name="Pepin K.H."/>
            <person name="Qin X."/>
            <person name="Sutton G.G."/>
            <person name="Venter E."/>
            <person name="Walenz B.P."/>
            <person name="Wallis J.W."/>
            <person name="Worley K.C."/>
            <person name="Yang S.-P."/>
            <person name="Jones S.M."/>
            <person name="Marra M.A."/>
            <person name="Rocchi M."/>
            <person name="Schein J.E."/>
            <person name="Baertsch R."/>
            <person name="Clarke L."/>
            <person name="Csuros M."/>
            <person name="Glasscock J."/>
            <person name="Harris R.A."/>
            <person name="Havlak P."/>
            <person name="Jackson A.R."/>
            <person name="Jiang H."/>
            <person name="Liu Y."/>
            <person name="Messina D.N."/>
            <person name="Shen Y."/>
            <person name="Song H.X.-Z."/>
            <person name="Wylie T."/>
            <person name="Zhang L."/>
            <person name="Birney E."/>
            <person name="Han K."/>
            <person name="Konkel M.K."/>
            <person name="Lee J."/>
            <person name="Smit A.F.A."/>
            <person name="Ullmer B."/>
            <person name="Wang H."/>
            <person name="Xing J."/>
            <person name="Burhans R."/>
            <person name="Cheng Z."/>
            <person name="Karro J.E."/>
            <person name="Ma J."/>
            <person name="Raney B."/>
            <person name="She X."/>
            <person name="Cox M.J."/>
            <person name="Demuth J.P."/>
            <person name="Dumas L.J."/>
            <person name="Han S.-G."/>
            <person name="Hopkins J."/>
            <person name="Karimpour-Fard A."/>
            <person name="Kim Y.H."/>
            <person name="Pollack J.R."/>
            <person name="Vinar T."/>
            <person name="Addo-Quaye C."/>
            <person name="Degenhardt J."/>
            <person name="Denby A."/>
            <person name="Hubisz M.J."/>
            <person name="Indap A."/>
            <person name="Kosiol C."/>
            <person name="Lahn B.T."/>
            <person name="Lawson H.A."/>
            <person name="Marklein A."/>
            <person name="Nielsen R."/>
            <person name="Vallender E.J."/>
            <person name="Clark A.G."/>
            <person name="Ferguson B."/>
            <person name="Hernandez R.D."/>
            <person name="Hirani K."/>
            <person name="Kehrer-Sawatzki H."/>
            <person name="Kolb J."/>
            <person name="Patil S."/>
            <person name="Pu L.-L."/>
            <person name="Ren Y."/>
            <person name="Smith D.G."/>
            <person name="Wheeler D.A."/>
            <person name="Schenck I."/>
            <person name="Ball E.V."/>
            <person name="Chen R."/>
            <person name="Cooper D.N."/>
            <person name="Giardine B."/>
            <person name="Hsu F."/>
            <person name="Kent W.J."/>
            <person name="Lesk A."/>
            <person name="Nelson D.L."/>
            <person name="O'brien W.E."/>
            <person name="Pruefer K."/>
            <person name="Stenson P.D."/>
            <person name="Wallace J.C."/>
            <person name="Ke H."/>
            <person name="Liu X.-M."/>
            <person name="Wang P."/>
            <person name="Xiang A.P."/>
            <person name="Yang F."/>
            <person name="Barber G.P."/>
            <person name="Haussler D."/>
            <person name="Karolchik D."/>
            <person name="Kern A.D."/>
            <person name="Kuhn R.M."/>
            <person name="Smith K.E."/>
            <person name="Zwieg A.S."/>
        </authorList>
    </citation>
    <scope>NUCLEOTIDE SEQUENCE [LARGE SCALE GENOMIC DNA]</scope>
    <source>
        <strain evidence="3">17573</strain>
    </source>
</reference>
<dbReference type="Bgee" id="ENSMMUG00000059002">
    <property type="expression patterns" value="Expressed in primary visual cortex and 3 other cell types or tissues"/>
</dbReference>
<keyword evidence="3" id="KW-1185">Reference proteome</keyword>
<dbReference type="GeneTree" id="ENSGT01120000271815"/>
<dbReference type="Ensembl" id="ENSMMUT00000101836.1">
    <property type="protein sequence ID" value="ENSMMUP00000067812.1"/>
    <property type="gene ID" value="ENSMMUG00000059002.1"/>
</dbReference>
<reference evidence="2" key="3">
    <citation type="submission" date="2025-08" db="UniProtKB">
        <authorList>
            <consortium name="Ensembl"/>
        </authorList>
    </citation>
    <scope>IDENTIFICATION</scope>
    <source>
        <strain evidence="2">17573</strain>
    </source>
</reference>
<evidence type="ECO:0000313" key="3">
    <source>
        <dbReference type="Proteomes" id="UP000006718"/>
    </source>
</evidence>
<name>A0A5F7ZT39_MACMU</name>
<accession>A0A5F7ZT39</accession>
<reference evidence="2" key="4">
    <citation type="submission" date="2025-09" db="UniProtKB">
        <authorList>
            <consortium name="Ensembl"/>
        </authorList>
    </citation>
    <scope>IDENTIFICATION</scope>
    <source>
        <strain evidence="2">17573</strain>
    </source>
</reference>
<dbReference type="PANTHER" id="PTHR12138:SF162">
    <property type="entry name" value="CHROMOSOME UNDETERMINED SCAFFOLD_275, WHOLE GENOME SHOTGUN SEQUENCE"/>
    <property type="match status" value="1"/>
</dbReference>
<protein>
    <submittedName>
        <fullName evidence="2">Uncharacterized protein</fullName>
    </submittedName>
</protein>
<dbReference type="Proteomes" id="UP000006718">
    <property type="component" value="Chromosome 17"/>
</dbReference>
<proteinExistence type="predicted"/>
<dbReference type="VEuPathDB" id="HostDB:ENSMMUG00000059002"/>
<feature type="region of interest" description="Disordered" evidence="1">
    <location>
        <begin position="88"/>
        <end position="114"/>
    </location>
</feature>
<dbReference type="PRINTS" id="PR02045">
    <property type="entry name" value="F138DOMAIN"/>
</dbReference>